<evidence type="ECO:0000313" key="2">
    <source>
        <dbReference type="EMBL" id="KKM26506.1"/>
    </source>
</evidence>
<dbReference type="InterPro" id="IPR051394">
    <property type="entry name" value="Glutamate_Synthase"/>
</dbReference>
<dbReference type="SUPFAM" id="SSF51395">
    <property type="entry name" value="FMN-linked oxidoreductases"/>
    <property type="match status" value="1"/>
</dbReference>
<dbReference type="Gene3D" id="3.20.20.70">
    <property type="entry name" value="Aldolase class I"/>
    <property type="match status" value="2"/>
</dbReference>
<dbReference type="AlphaFoldDB" id="A0A0F9IG35"/>
<reference evidence="2" key="1">
    <citation type="journal article" date="2015" name="Nature">
        <title>Complex archaea that bridge the gap between prokaryotes and eukaryotes.</title>
        <authorList>
            <person name="Spang A."/>
            <person name="Saw J.H."/>
            <person name="Jorgensen S.L."/>
            <person name="Zaremba-Niedzwiedzka K."/>
            <person name="Martijn J."/>
            <person name="Lind A.E."/>
            <person name="van Eijk R."/>
            <person name="Schleper C."/>
            <person name="Guy L."/>
            <person name="Ettema T.J."/>
        </authorList>
    </citation>
    <scope>NUCLEOTIDE SEQUENCE</scope>
</reference>
<dbReference type="PANTHER" id="PTHR43100:SF1">
    <property type="entry name" value="GLUTAMATE SYNTHASE [NADPH] SMALL CHAIN"/>
    <property type="match status" value="1"/>
</dbReference>
<evidence type="ECO:0000259" key="1">
    <source>
        <dbReference type="Pfam" id="PF04898"/>
    </source>
</evidence>
<accession>A0A0F9IG35</accession>
<dbReference type="InterPro" id="IPR013785">
    <property type="entry name" value="Aldolase_TIM"/>
</dbReference>
<feature type="domain" description="Glutamate synthase central-N" evidence="1">
    <location>
        <begin position="23"/>
        <end position="71"/>
    </location>
</feature>
<sequence>MWNTKILFWMVAVFFLVSTFVNAITDEDKLQIVDNYIAAIKKGILKTISKMGISTLRSYTGAQLFEAIGLNRSLVDEYFTGTSSRIGGIGLAEIAQETVFRHKTAFEQHPSGMFELDFGGEYHFRHNSEQHLWNPTTIARLQHAVKYADSQAYDDYAKAVNQQAQKLYT</sequence>
<dbReference type="EMBL" id="LAZR01012501">
    <property type="protein sequence ID" value="KKM26506.1"/>
    <property type="molecule type" value="Genomic_DNA"/>
</dbReference>
<gene>
    <name evidence="2" type="ORF">LCGC14_1584230</name>
</gene>
<name>A0A0F9IG35_9ZZZZ</name>
<protein>
    <recommendedName>
        <fullName evidence="1">Glutamate synthase central-N domain-containing protein</fullName>
    </recommendedName>
</protein>
<feature type="non-terminal residue" evidence="2">
    <location>
        <position position="169"/>
    </location>
</feature>
<organism evidence="2">
    <name type="scientific">marine sediment metagenome</name>
    <dbReference type="NCBI Taxonomy" id="412755"/>
    <lineage>
        <taxon>unclassified sequences</taxon>
        <taxon>metagenomes</taxon>
        <taxon>ecological metagenomes</taxon>
    </lineage>
</organism>
<dbReference type="InterPro" id="IPR006982">
    <property type="entry name" value="Glu_synth_centr_N"/>
</dbReference>
<dbReference type="PANTHER" id="PTHR43100">
    <property type="entry name" value="GLUTAMATE SYNTHASE [NADPH] SMALL CHAIN"/>
    <property type="match status" value="1"/>
</dbReference>
<dbReference type="Pfam" id="PF04898">
    <property type="entry name" value="Glu_syn_central"/>
    <property type="match status" value="1"/>
</dbReference>
<comment type="caution">
    <text evidence="2">The sequence shown here is derived from an EMBL/GenBank/DDBJ whole genome shotgun (WGS) entry which is preliminary data.</text>
</comment>
<dbReference type="GO" id="GO:0015930">
    <property type="term" value="F:glutamate synthase activity"/>
    <property type="evidence" value="ECO:0007669"/>
    <property type="project" value="InterPro"/>
</dbReference>
<proteinExistence type="predicted"/>